<proteinExistence type="predicted"/>
<feature type="non-terminal residue" evidence="1">
    <location>
        <position position="1"/>
    </location>
</feature>
<gene>
    <name evidence="1" type="ORF">SAMN04488006_0231</name>
</gene>
<dbReference type="SUPFAM" id="SSF49299">
    <property type="entry name" value="PKD domain"/>
    <property type="match status" value="1"/>
</dbReference>
<dbReference type="InterPro" id="IPR013783">
    <property type="entry name" value="Ig-like_fold"/>
</dbReference>
<dbReference type="EMBL" id="FOZP01000019">
    <property type="protein sequence ID" value="SFS82536.1"/>
    <property type="molecule type" value="Genomic_DNA"/>
</dbReference>
<dbReference type="RefSeq" id="WP_177219235.1">
    <property type="nucleotide sequence ID" value="NZ_FOZP01000019.1"/>
</dbReference>
<organism evidence="1 2">
    <name type="scientific">Lutibacter maritimus</name>
    <dbReference type="NCBI Taxonomy" id="593133"/>
    <lineage>
        <taxon>Bacteria</taxon>
        <taxon>Pseudomonadati</taxon>
        <taxon>Bacteroidota</taxon>
        <taxon>Flavobacteriia</taxon>
        <taxon>Flavobacteriales</taxon>
        <taxon>Flavobacteriaceae</taxon>
        <taxon>Lutibacter</taxon>
    </lineage>
</organism>
<evidence type="ECO:0000313" key="1">
    <source>
        <dbReference type="EMBL" id="SFS82536.1"/>
    </source>
</evidence>
<dbReference type="Proteomes" id="UP000199312">
    <property type="component" value="Unassembled WGS sequence"/>
</dbReference>
<keyword evidence="2" id="KW-1185">Reference proteome</keyword>
<protein>
    <submittedName>
        <fullName evidence="1">SprB repeat-containing protein</fullName>
    </submittedName>
</protein>
<name>A0A1I6T043_9FLAO</name>
<sequence>NVLCNGGSTGAIDLSVVGGSGSYTYLWTGTGVSASAEDQTELAAGVYKVIVTDSNGCSSSELSITLTENPEVNATETTTSHIDVNCFGGTSGAFTVVATGGAGTTYTYSLSSDFSNSNATGVFTGLAAGTYTVYVKDVNECTDPSPIQVIITQPLTLSATVNSLNVSCNGNEDGSITITTPAGGSGTYEYSIDGGSNWQSTGNFTGLAANTYNVQIRDAVATGCVITLTGSLTITEPLAINLQVSSTDVLCFGQANGTITASAAQGSTITVNGQPYNSNMQYGPGQYLIRAEALGGNYNQQQEEEPEICFEEKTITITQPEQIIVSAGSNKMITCKNPTVQLIGTVTSSGNYTYSWTTTNGIIDSGVSSLNPIVSAPGTYILTVTDVNTSCSASGSVVVSQNILKPTITLNATTNELSCNVKSITINSQISSIQGTPSYLWSKDLKLISGATSSSLVVTEPGEYLVVVTDSYNGCIAAQKVVITENIQNSEVSITGNVELTCSNETTTLTALAIVQGTASYLWNTGATT</sequence>
<evidence type="ECO:0000313" key="2">
    <source>
        <dbReference type="Proteomes" id="UP000199312"/>
    </source>
</evidence>
<reference evidence="2" key="1">
    <citation type="submission" date="2016-10" db="EMBL/GenBank/DDBJ databases">
        <authorList>
            <person name="Varghese N."/>
            <person name="Submissions S."/>
        </authorList>
    </citation>
    <scope>NUCLEOTIDE SEQUENCE [LARGE SCALE GENOMIC DNA]</scope>
    <source>
        <strain evidence="2">DSM 24450</strain>
    </source>
</reference>
<dbReference type="Gene3D" id="2.60.40.10">
    <property type="entry name" value="Immunoglobulins"/>
    <property type="match status" value="2"/>
</dbReference>
<feature type="non-terminal residue" evidence="1">
    <location>
        <position position="529"/>
    </location>
</feature>
<dbReference type="AlphaFoldDB" id="A0A1I6T043"/>
<dbReference type="STRING" id="593133.SAMN04488006_0231"/>
<accession>A0A1I6T043</accession>
<dbReference type="InterPro" id="IPR025667">
    <property type="entry name" value="SprB_repeat"/>
</dbReference>
<dbReference type="Pfam" id="PF13573">
    <property type="entry name" value="SprB"/>
    <property type="match status" value="4"/>
</dbReference>
<dbReference type="InterPro" id="IPR035986">
    <property type="entry name" value="PKD_dom_sf"/>
</dbReference>